<proteinExistence type="predicted"/>
<evidence type="ECO:0000259" key="2">
    <source>
        <dbReference type="Pfam" id="PF24476"/>
    </source>
</evidence>
<accession>A0A3N4I4I2</accession>
<dbReference type="InterPro" id="IPR056002">
    <property type="entry name" value="DUF7580"/>
</dbReference>
<keyword evidence="4" id="KW-1185">Reference proteome</keyword>
<name>A0A3N4I4I2_ASCIM</name>
<dbReference type="OrthoDB" id="3565018at2759"/>
<dbReference type="PANTHER" id="PTHR35186:SF4">
    <property type="entry name" value="PRION-INHIBITION AND PROPAGATION HELO DOMAIN-CONTAINING PROTEIN"/>
    <property type="match status" value="1"/>
</dbReference>
<dbReference type="EMBL" id="ML119683">
    <property type="protein sequence ID" value="RPA81005.1"/>
    <property type="molecule type" value="Genomic_DNA"/>
</dbReference>
<reference evidence="3 4" key="1">
    <citation type="journal article" date="2018" name="Nat. Ecol. Evol.">
        <title>Pezizomycetes genomes reveal the molecular basis of ectomycorrhizal truffle lifestyle.</title>
        <authorList>
            <person name="Murat C."/>
            <person name="Payen T."/>
            <person name="Noel B."/>
            <person name="Kuo A."/>
            <person name="Morin E."/>
            <person name="Chen J."/>
            <person name="Kohler A."/>
            <person name="Krizsan K."/>
            <person name="Balestrini R."/>
            <person name="Da Silva C."/>
            <person name="Montanini B."/>
            <person name="Hainaut M."/>
            <person name="Levati E."/>
            <person name="Barry K.W."/>
            <person name="Belfiori B."/>
            <person name="Cichocki N."/>
            <person name="Clum A."/>
            <person name="Dockter R.B."/>
            <person name="Fauchery L."/>
            <person name="Guy J."/>
            <person name="Iotti M."/>
            <person name="Le Tacon F."/>
            <person name="Lindquist E.A."/>
            <person name="Lipzen A."/>
            <person name="Malagnac F."/>
            <person name="Mello A."/>
            <person name="Molinier V."/>
            <person name="Miyauchi S."/>
            <person name="Poulain J."/>
            <person name="Riccioni C."/>
            <person name="Rubini A."/>
            <person name="Sitrit Y."/>
            <person name="Splivallo R."/>
            <person name="Traeger S."/>
            <person name="Wang M."/>
            <person name="Zifcakova L."/>
            <person name="Wipf D."/>
            <person name="Zambonelli A."/>
            <person name="Paolocci F."/>
            <person name="Nowrousian M."/>
            <person name="Ottonello S."/>
            <person name="Baldrian P."/>
            <person name="Spatafora J.W."/>
            <person name="Henrissat B."/>
            <person name="Nagy L.G."/>
            <person name="Aury J.M."/>
            <person name="Wincker P."/>
            <person name="Grigoriev I.V."/>
            <person name="Bonfante P."/>
            <person name="Martin F.M."/>
        </authorList>
    </citation>
    <scope>NUCLEOTIDE SEQUENCE [LARGE SCALE GENOMIC DNA]</scope>
    <source>
        <strain evidence="3 4">RN42</strain>
    </source>
</reference>
<dbReference type="Pfam" id="PF24476">
    <property type="entry name" value="DUF7580"/>
    <property type="match status" value="1"/>
</dbReference>
<dbReference type="PANTHER" id="PTHR35186">
    <property type="entry name" value="ANK_REP_REGION DOMAIN-CONTAINING PROTEIN"/>
    <property type="match status" value="1"/>
</dbReference>
<feature type="compositionally biased region" description="Basic and acidic residues" evidence="1">
    <location>
        <begin position="407"/>
        <end position="420"/>
    </location>
</feature>
<evidence type="ECO:0000256" key="1">
    <source>
        <dbReference type="SAM" id="MobiDB-lite"/>
    </source>
</evidence>
<protein>
    <recommendedName>
        <fullName evidence="2">DUF7580 domain-containing protein</fullName>
    </recommendedName>
</protein>
<dbReference type="Proteomes" id="UP000275078">
    <property type="component" value="Unassembled WGS sequence"/>
</dbReference>
<dbReference type="STRING" id="1160509.A0A3N4I4I2"/>
<gene>
    <name evidence="3" type="ORF">BJ508DRAFT_415033</name>
</gene>
<evidence type="ECO:0000313" key="4">
    <source>
        <dbReference type="Proteomes" id="UP000275078"/>
    </source>
</evidence>
<evidence type="ECO:0000313" key="3">
    <source>
        <dbReference type="EMBL" id="RPA81005.1"/>
    </source>
</evidence>
<organism evidence="3 4">
    <name type="scientific">Ascobolus immersus RN42</name>
    <dbReference type="NCBI Taxonomy" id="1160509"/>
    <lineage>
        <taxon>Eukaryota</taxon>
        <taxon>Fungi</taxon>
        <taxon>Dikarya</taxon>
        <taxon>Ascomycota</taxon>
        <taxon>Pezizomycotina</taxon>
        <taxon>Pezizomycetes</taxon>
        <taxon>Pezizales</taxon>
        <taxon>Ascobolaceae</taxon>
        <taxon>Ascobolus</taxon>
    </lineage>
</organism>
<dbReference type="AlphaFoldDB" id="A0A3N4I4I2"/>
<feature type="region of interest" description="Disordered" evidence="1">
    <location>
        <begin position="407"/>
        <end position="429"/>
    </location>
</feature>
<feature type="domain" description="DUF7580" evidence="2">
    <location>
        <begin position="87"/>
        <end position="406"/>
    </location>
</feature>
<sequence length="429" mass="49639">MCASMLEFRNTGTGGQWHFHERRKFFQKEENRKKWVSQLAKWNKRLKRIVKHGKLDGATTDEAERALCRSNQSTAIDPSNTANHLRILSRRLFTTLSGCWQCQCTKPHEGRFSLGNCNMLGSDPTTCGVQFQFLVCDSIQSQPDSTMSWHEATVSIMPAYRPICSDPTENLKTICEAVRMVRGRDLAFQLHIWDHDDVQVVERPKVCSRLLKYQQVLPGRLSFKEVLRTEKKPSLAMRIKLASTFARSLLQLYESPWSSSRWDKDHLTFFFTEYGKPDLDRPYLSTTFDKSSLQGDVVDPSLVHSNIGILKLGILLIEVYKWKPIEHYRQPGDMNQDGTPNANTDIWVAFRMLDKMEGSLQGYFDSVFGCLNLPWKQPGARVSLEDESTRDGFYRVVLQPLQGELEKIEEDEKRREEKLRDTKRRGGYR</sequence>